<dbReference type="InterPro" id="IPR017853">
    <property type="entry name" value="GH"/>
</dbReference>
<dbReference type="CDD" id="cd11359">
    <property type="entry name" value="AmyAc_SLC3A1"/>
    <property type="match status" value="1"/>
</dbReference>
<dbReference type="PANTHER" id="PTHR10357">
    <property type="entry name" value="ALPHA-AMYLASE FAMILY MEMBER"/>
    <property type="match status" value="1"/>
</dbReference>
<dbReference type="SUPFAM" id="SSF51445">
    <property type="entry name" value="(Trans)glycosidases"/>
    <property type="match status" value="1"/>
</dbReference>
<gene>
    <name evidence="3" type="primary">Slc3a1</name>
    <name evidence="3" type="ORF">GTO93_0019913</name>
</gene>
<protein>
    <submittedName>
        <fullName evidence="3">SLC31 protein</fullName>
    </submittedName>
</protein>
<evidence type="ECO:0000313" key="3">
    <source>
        <dbReference type="EMBL" id="MBN3284236.1"/>
    </source>
</evidence>
<organism evidence="3 4">
    <name type="scientific">Polyodon spathula</name>
    <name type="common">North American paddlefish</name>
    <name type="synonym">Squalus spathula</name>
    <dbReference type="NCBI Taxonomy" id="7913"/>
    <lineage>
        <taxon>Eukaryota</taxon>
        <taxon>Metazoa</taxon>
        <taxon>Chordata</taxon>
        <taxon>Craniata</taxon>
        <taxon>Vertebrata</taxon>
        <taxon>Euteleostomi</taxon>
        <taxon>Actinopterygii</taxon>
        <taxon>Chondrostei</taxon>
        <taxon>Acipenseriformes</taxon>
        <taxon>Polyodontidae</taxon>
        <taxon>Polyodon</taxon>
    </lineage>
</organism>
<dbReference type="Proteomes" id="UP001166093">
    <property type="component" value="Unassembled WGS sequence"/>
</dbReference>
<evidence type="ECO:0000259" key="2">
    <source>
        <dbReference type="SMART" id="SM00642"/>
    </source>
</evidence>
<feature type="non-terminal residue" evidence="3">
    <location>
        <position position="1"/>
    </location>
</feature>
<accession>A0ABS2YBY1</accession>
<evidence type="ECO:0000313" key="4">
    <source>
        <dbReference type="Proteomes" id="UP001166093"/>
    </source>
</evidence>
<feature type="domain" description="Glycosyl hydrolase family 13 catalytic" evidence="2">
    <location>
        <begin position="108"/>
        <end position="499"/>
    </location>
</feature>
<feature type="non-terminal residue" evidence="3">
    <location>
        <position position="677"/>
    </location>
</feature>
<name>A0ABS2YBY1_POLSP</name>
<feature type="transmembrane region" description="Helical" evidence="1">
    <location>
        <begin position="71"/>
        <end position="93"/>
    </location>
</feature>
<dbReference type="InterPro" id="IPR013780">
    <property type="entry name" value="Glyco_hydro_b"/>
</dbReference>
<proteinExistence type="predicted"/>
<dbReference type="EMBL" id="JAAWVQ010134592">
    <property type="protein sequence ID" value="MBN3284236.1"/>
    <property type="molecule type" value="Genomic_DNA"/>
</dbReference>
<dbReference type="Gene3D" id="2.60.40.1180">
    <property type="entry name" value="Golgi alpha-mannosidase II"/>
    <property type="match status" value="1"/>
</dbReference>
<dbReference type="Gene3D" id="3.20.20.80">
    <property type="entry name" value="Glycosidases"/>
    <property type="match status" value="1"/>
</dbReference>
<dbReference type="InterPro" id="IPR006047">
    <property type="entry name" value="GH13_cat_dom"/>
</dbReference>
<dbReference type="InterPro" id="IPR045857">
    <property type="entry name" value="O16G_dom_2"/>
</dbReference>
<keyword evidence="1" id="KW-0812">Transmembrane</keyword>
<comment type="caution">
    <text evidence="3">The sequence shown here is derived from an EMBL/GenBank/DDBJ whole genome shotgun (WGS) entry which is preliminary data.</text>
</comment>
<keyword evidence="4" id="KW-1185">Reference proteome</keyword>
<dbReference type="Pfam" id="PF00128">
    <property type="entry name" value="Alpha-amylase"/>
    <property type="match status" value="1"/>
</dbReference>
<dbReference type="PANTHER" id="PTHR10357:SF179">
    <property type="entry name" value="NEUTRAL AND BASIC AMINO ACID TRANSPORT PROTEIN RBAT"/>
    <property type="match status" value="1"/>
</dbReference>
<dbReference type="SMART" id="SM00642">
    <property type="entry name" value="Aamy"/>
    <property type="match status" value="1"/>
</dbReference>
<keyword evidence="1" id="KW-0472">Membrane</keyword>
<evidence type="ECO:0000256" key="1">
    <source>
        <dbReference type="SAM" id="Phobius"/>
    </source>
</evidence>
<sequence length="677" mass="77840">MHADLGIENKGFDQEGEDASKPAEAEGEATSVVADGLSELHYTQIKPYAGMPKEVLLQYSSQACYRLPREILFWLTVLCTLVLVAVTATIIALSPQCQSWWQSSPVYQIYPRSFQDSDLDGIGDLKGIQDRLDYFLYLNVKAIWISPFYKSPMKDFGYDVEDFREIDPIFGTMEDFDNLLSSIHDRGLKLIIDFIPNHTSDKHVWFQRSRNGTEKYKDYYIWKDCESVNGTMTKPPNNWVSVFGYSAWQFDVVRGQCYLHQFLKEQPDLNFRNAEVLKEMTDVIRFWLEKGVDGLRMDAVKFILEAEHLRDEPQVNPEQNPENITSHSELYHDYTDSQVGLHGILQGWRQVMNEYSTEPGRYRFMVTESYDYEEIGRTMMYYGTSFVEEANFPFNFYLLDLSESLSGRACYDLVNLWMTNMPKGYWPNWVVGNHDNPRIASALSQEYVNVINMLLLTLPGTPTSYYGEEIGMENIVVSEDQIQDPFGKFDPSENRDPLRSPMQWDSSPNAGFSEANKTWLPVHPDYQTRNVMMQMNDSSSPLALYRTLSALRESELPLHWGWVCLVWSDADVFVYVRELDGLSTAFLMVLNLGNGSTTDLTSVVPELPREASVRVSTLPGSMKTVSLAAIRTERGEGLVLEYHMREPIHKVSRFRENCFVSQKACYFSPLGILYKNC</sequence>
<keyword evidence="1" id="KW-1133">Transmembrane helix</keyword>
<reference evidence="3" key="1">
    <citation type="journal article" date="2021" name="Cell">
        <title>Tracing the genetic footprints of vertebrate landing in non-teleost ray-finned fishes.</title>
        <authorList>
            <person name="Bi X."/>
            <person name="Wang K."/>
            <person name="Yang L."/>
            <person name="Pan H."/>
            <person name="Jiang H."/>
            <person name="Wei Q."/>
            <person name="Fang M."/>
            <person name="Yu H."/>
            <person name="Zhu C."/>
            <person name="Cai Y."/>
            <person name="He Y."/>
            <person name="Gan X."/>
            <person name="Zeng H."/>
            <person name="Yu D."/>
            <person name="Zhu Y."/>
            <person name="Jiang H."/>
            <person name="Qiu Q."/>
            <person name="Yang H."/>
            <person name="Zhang Y.E."/>
            <person name="Wang W."/>
            <person name="Zhu M."/>
            <person name="He S."/>
            <person name="Zhang G."/>
        </authorList>
    </citation>
    <scope>NUCLEOTIDE SEQUENCE</scope>
    <source>
        <strain evidence="3">Pddl_001</strain>
    </source>
</reference>
<dbReference type="Gene3D" id="3.90.400.10">
    <property type="entry name" value="Oligo-1,6-glucosidase, Domain 2"/>
    <property type="match status" value="1"/>
</dbReference>